<keyword evidence="13" id="KW-1185">Reference proteome</keyword>
<comment type="caution">
    <text evidence="12">The sequence shown here is derived from an EMBL/GenBank/DDBJ whole genome shotgun (WGS) entry which is preliminary data.</text>
</comment>
<keyword evidence="6 10" id="KW-0028">Amino-acid biosynthesis</keyword>
<feature type="domain" description="N-(5'phosphoribosyl) anthranilate isomerase (PRAI)" evidence="11">
    <location>
        <begin position="4"/>
        <end position="196"/>
    </location>
</feature>
<keyword evidence="8 10" id="KW-0057">Aromatic amino acid biosynthesis</keyword>
<keyword evidence="7 10" id="KW-0822">Tryptophan biosynthesis</keyword>
<protein>
    <recommendedName>
        <fullName evidence="5 10">N-(5'-phosphoribosyl)anthranilate isomerase</fullName>
        <shortName evidence="10">PRAI</shortName>
        <ecNumber evidence="4 10">5.3.1.24</ecNumber>
    </recommendedName>
</protein>
<evidence type="ECO:0000256" key="2">
    <source>
        <dbReference type="ARBA" id="ARBA00004664"/>
    </source>
</evidence>
<dbReference type="EC" id="5.3.1.24" evidence="4 10"/>
<accession>A0A6A7KBH3</accession>
<dbReference type="FunFam" id="3.20.20.70:FF:000075">
    <property type="entry name" value="Tryptophan biosynthesis protein TRP1"/>
    <property type="match status" value="1"/>
</dbReference>
<dbReference type="Gene3D" id="3.20.20.70">
    <property type="entry name" value="Aldolase class I"/>
    <property type="match status" value="1"/>
</dbReference>
<dbReference type="Pfam" id="PF00697">
    <property type="entry name" value="PRAI"/>
    <property type="match status" value="1"/>
</dbReference>
<comment type="catalytic activity">
    <reaction evidence="1 10">
        <text>N-(5-phospho-beta-D-ribosyl)anthranilate = 1-(2-carboxyphenylamino)-1-deoxy-D-ribulose 5-phosphate</text>
        <dbReference type="Rhea" id="RHEA:21540"/>
        <dbReference type="ChEBI" id="CHEBI:18277"/>
        <dbReference type="ChEBI" id="CHEBI:58613"/>
        <dbReference type="EC" id="5.3.1.24"/>
    </reaction>
</comment>
<dbReference type="SUPFAM" id="SSF51366">
    <property type="entry name" value="Ribulose-phoshate binding barrel"/>
    <property type="match status" value="1"/>
</dbReference>
<evidence type="ECO:0000256" key="6">
    <source>
        <dbReference type="ARBA" id="ARBA00022605"/>
    </source>
</evidence>
<dbReference type="GO" id="GO:0000162">
    <property type="term" value="P:L-tryptophan biosynthetic process"/>
    <property type="evidence" value="ECO:0007669"/>
    <property type="project" value="UniProtKB-UniRule"/>
</dbReference>
<dbReference type="CDD" id="cd00405">
    <property type="entry name" value="PRAI"/>
    <property type="match status" value="1"/>
</dbReference>
<evidence type="ECO:0000256" key="1">
    <source>
        <dbReference type="ARBA" id="ARBA00001164"/>
    </source>
</evidence>
<dbReference type="PANTHER" id="PTHR42894">
    <property type="entry name" value="N-(5'-PHOSPHORIBOSYL)ANTHRANILATE ISOMERASE"/>
    <property type="match status" value="1"/>
</dbReference>
<reference evidence="12 13" key="1">
    <citation type="submission" date="2019-10" db="EMBL/GenBank/DDBJ databases">
        <title>Alkalibaculum tamaniensis sp.nov., a new alkaliphilic acetogen, isolated on methoxylated aromatics from a mud volcano.</title>
        <authorList>
            <person name="Khomyakova M.A."/>
            <person name="Merkel A.Y."/>
            <person name="Bonch-Osmolovskaya E.A."/>
            <person name="Slobodkin A.I."/>
        </authorList>
    </citation>
    <scope>NUCLEOTIDE SEQUENCE [LARGE SCALE GENOMIC DNA]</scope>
    <source>
        <strain evidence="12 13">M08DMB</strain>
    </source>
</reference>
<sequence>MTGIKICGLTREEDIYFINSTRPEYIGFVFAKSKRQVDPHKCKRLISLLDSDIKVVGVFVNSCPKEINDIVDYCKIDIVQLHGNEKQEMCNDINSKVWKAFRVKDKYSLDKLKEYKVDGYLLDAYDVDQFGGTGSSFNWSLVKDARLDKEIILAGGITPDNVQNAIRETNAQIIDISSGVETNGIKDFDKIKTLIERVREIG</sequence>
<dbReference type="InterPro" id="IPR001240">
    <property type="entry name" value="PRAI_dom"/>
</dbReference>
<evidence type="ECO:0000256" key="7">
    <source>
        <dbReference type="ARBA" id="ARBA00022822"/>
    </source>
</evidence>
<evidence type="ECO:0000256" key="5">
    <source>
        <dbReference type="ARBA" id="ARBA00022272"/>
    </source>
</evidence>
<comment type="similarity">
    <text evidence="3 10">Belongs to the TrpF family.</text>
</comment>
<dbReference type="HAMAP" id="MF_00135">
    <property type="entry name" value="PRAI"/>
    <property type="match status" value="1"/>
</dbReference>
<dbReference type="InterPro" id="IPR011060">
    <property type="entry name" value="RibuloseP-bd_barrel"/>
</dbReference>
<dbReference type="InterPro" id="IPR044643">
    <property type="entry name" value="TrpF_fam"/>
</dbReference>
<organism evidence="12 13">
    <name type="scientific">Alkalibaculum sporogenes</name>
    <dbReference type="NCBI Taxonomy" id="2655001"/>
    <lineage>
        <taxon>Bacteria</taxon>
        <taxon>Bacillati</taxon>
        <taxon>Bacillota</taxon>
        <taxon>Clostridia</taxon>
        <taxon>Eubacteriales</taxon>
        <taxon>Eubacteriaceae</taxon>
        <taxon>Alkalibaculum</taxon>
    </lineage>
</organism>
<evidence type="ECO:0000313" key="12">
    <source>
        <dbReference type="EMBL" id="MPW26712.1"/>
    </source>
</evidence>
<dbReference type="EMBL" id="WHNX01000024">
    <property type="protein sequence ID" value="MPW26712.1"/>
    <property type="molecule type" value="Genomic_DNA"/>
</dbReference>
<dbReference type="AlphaFoldDB" id="A0A6A7KBH3"/>
<evidence type="ECO:0000256" key="9">
    <source>
        <dbReference type="ARBA" id="ARBA00023235"/>
    </source>
</evidence>
<evidence type="ECO:0000256" key="4">
    <source>
        <dbReference type="ARBA" id="ARBA00012572"/>
    </source>
</evidence>
<evidence type="ECO:0000256" key="8">
    <source>
        <dbReference type="ARBA" id="ARBA00023141"/>
    </source>
</evidence>
<dbReference type="UniPathway" id="UPA00035">
    <property type="reaction ID" value="UER00042"/>
</dbReference>
<evidence type="ECO:0000259" key="11">
    <source>
        <dbReference type="Pfam" id="PF00697"/>
    </source>
</evidence>
<name>A0A6A7KBH3_9FIRM</name>
<evidence type="ECO:0000256" key="10">
    <source>
        <dbReference type="HAMAP-Rule" id="MF_00135"/>
    </source>
</evidence>
<comment type="pathway">
    <text evidence="2 10">Amino-acid biosynthesis; L-tryptophan biosynthesis; L-tryptophan from chorismate: step 3/5.</text>
</comment>
<evidence type="ECO:0000313" key="13">
    <source>
        <dbReference type="Proteomes" id="UP000440004"/>
    </source>
</evidence>
<gene>
    <name evidence="10" type="primary">trpF</name>
    <name evidence="12" type="ORF">GC105_13025</name>
</gene>
<keyword evidence="9 10" id="KW-0413">Isomerase</keyword>
<dbReference type="PANTHER" id="PTHR42894:SF1">
    <property type="entry name" value="N-(5'-PHOSPHORIBOSYL)ANTHRANILATE ISOMERASE"/>
    <property type="match status" value="1"/>
</dbReference>
<proteinExistence type="inferred from homology"/>
<dbReference type="Proteomes" id="UP000440004">
    <property type="component" value="Unassembled WGS sequence"/>
</dbReference>
<dbReference type="InterPro" id="IPR013785">
    <property type="entry name" value="Aldolase_TIM"/>
</dbReference>
<evidence type="ECO:0000256" key="3">
    <source>
        <dbReference type="ARBA" id="ARBA00007571"/>
    </source>
</evidence>
<dbReference type="GO" id="GO:0004640">
    <property type="term" value="F:phosphoribosylanthranilate isomerase activity"/>
    <property type="evidence" value="ECO:0007669"/>
    <property type="project" value="UniProtKB-UniRule"/>
</dbReference>
<dbReference type="RefSeq" id="WP_152805518.1">
    <property type="nucleotide sequence ID" value="NZ_WHNX01000024.1"/>
</dbReference>